<sequence length="474" mass="52469">MERYDWIACVFIYCVHVNALKHPPEAGTCSAQQQVAVQMILTFWGLLMRPVINHLGSLEDYLKGGSIEPKVSRVIPALNIVSTWMSTPFVKDVYAGMPSLESIRTPLVQLETWSMFAKLANELNRLVTSGVMGLQSTSSSPRKDSGDLTEVVLPETVFTSSFCNVFSSDPQSVFLLNTNCNALKSANSNLLALHARLSNILSAAEFLDGSGLRCFQYDSALNCFVCPDEISADEESTTPKVNSTQEIKFMESELAALQVEGEVISDLERKKRENQLREKMRDAHISKPIFEIKAEFLIPDTNTFIDHLSSLQKLIDSKRFTTLVPTTVIAELTGLSQPAASNPLSRAGSVDPEHDDWVSDQAKLAVAYLRNVSESRTPGIYTVTSNGNRQPTLNFVTEEAPRGEDRKAVNDDLILSCCVQFESKLGTANAQEDGEEILRRRVVLLTEDRALNIKAIAAQVPCRTVPNFVKWSQS</sequence>
<proteinExistence type="predicted"/>
<name>A0A4U5N7E0_STECR</name>
<accession>A0A4U5N7E0</accession>
<dbReference type="Pfam" id="PF13638">
    <property type="entry name" value="PIN_4"/>
    <property type="match status" value="1"/>
</dbReference>
<dbReference type="Gene3D" id="3.40.50.1010">
    <property type="entry name" value="5'-nuclease"/>
    <property type="match status" value="1"/>
</dbReference>
<dbReference type="InterPro" id="IPR045153">
    <property type="entry name" value="Est1/Ebs1-like"/>
</dbReference>
<dbReference type="GO" id="GO:0042162">
    <property type="term" value="F:telomeric DNA binding"/>
    <property type="evidence" value="ECO:0007669"/>
    <property type="project" value="TreeGrafter"/>
</dbReference>
<organism evidence="2 3">
    <name type="scientific">Steinernema carpocapsae</name>
    <name type="common">Entomopathogenic nematode</name>
    <dbReference type="NCBI Taxonomy" id="34508"/>
    <lineage>
        <taxon>Eukaryota</taxon>
        <taxon>Metazoa</taxon>
        <taxon>Ecdysozoa</taxon>
        <taxon>Nematoda</taxon>
        <taxon>Chromadorea</taxon>
        <taxon>Rhabditida</taxon>
        <taxon>Tylenchina</taxon>
        <taxon>Panagrolaimomorpha</taxon>
        <taxon>Strongyloidoidea</taxon>
        <taxon>Steinernematidae</taxon>
        <taxon>Steinernema</taxon>
    </lineage>
</organism>
<dbReference type="InterPro" id="IPR029060">
    <property type="entry name" value="PIN-like_dom_sf"/>
</dbReference>
<dbReference type="EMBL" id="AZBU02000005">
    <property type="protein sequence ID" value="TKR78280.1"/>
    <property type="molecule type" value="Genomic_DNA"/>
</dbReference>
<dbReference type="CDD" id="cd09885">
    <property type="entry name" value="PIN_Smg6-like"/>
    <property type="match status" value="1"/>
</dbReference>
<dbReference type="InterPro" id="IPR002716">
    <property type="entry name" value="PIN_dom"/>
</dbReference>
<protein>
    <recommendedName>
        <fullName evidence="1">PIN domain-containing protein</fullName>
    </recommendedName>
</protein>
<dbReference type="STRING" id="34508.A0A4U5N7E0"/>
<evidence type="ECO:0000313" key="3">
    <source>
        <dbReference type="Proteomes" id="UP000298663"/>
    </source>
</evidence>
<dbReference type="PANTHER" id="PTHR15696">
    <property type="entry name" value="SMG-7 SUPPRESSOR WITH MORPHOLOGICAL EFFECT ON GENITALIA PROTEIN 7"/>
    <property type="match status" value="1"/>
</dbReference>
<gene>
    <name evidence="2" type="ORF">L596_019111</name>
</gene>
<keyword evidence="3" id="KW-1185">Reference proteome</keyword>
<dbReference type="SMART" id="SM00670">
    <property type="entry name" value="PINc"/>
    <property type="match status" value="1"/>
</dbReference>
<feature type="domain" description="PIN" evidence="1">
    <location>
        <begin position="295"/>
        <end position="453"/>
    </location>
</feature>
<reference evidence="2 3" key="1">
    <citation type="journal article" date="2015" name="Genome Biol.">
        <title>Comparative genomics of Steinernema reveals deeply conserved gene regulatory networks.</title>
        <authorList>
            <person name="Dillman A.R."/>
            <person name="Macchietto M."/>
            <person name="Porter C.F."/>
            <person name="Rogers A."/>
            <person name="Williams B."/>
            <person name="Antoshechkin I."/>
            <person name="Lee M.M."/>
            <person name="Goodwin Z."/>
            <person name="Lu X."/>
            <person name="Lewis E.E."/>
            <person name="Goodrich-Blair H."/>
            <person name="Stock S.P."/>
            <person name="Adams B.J."/>
            <person name="Sternberg P.W."/>
            <person name="Mortazavi A."/>
        </authorList>
    </citation>
    <scope>NUCLEOTIDE SEQUENCE [LARGE SCALE GENOMIC DNA]</scope>
    <source>
        <strain evidence="2 3">ALL</strain>
    </source>
</reference>
<dbReference type="GO" id="GO:0005697">
    <property type="term" value="C:telomerase holoenzyme complex"/>
    <property type="evidence" value="ECO:0007669"/>
    <property type="project" value="TreeGrafter"/>
</dbReference>
<dbReference type="OrthoDB" id="5845014at2759"/>
<evidence type="ECO:0000259" key="1">
    <source>
        <dbReference type="SMART" id="SM00670"/>
    </source>
</evidence>
<dbReference type="AlphaFoldDB" id="A0A4U5N7E0"/>
<dbReference type="SUPFAM" id="SSF88723">
    <property type="entry name" value="PIN domain-like"/>
    <property type="match status" value="1"/>
</dbReference>
<reference evidence="2 3" key="2">
    <citation type="journal article" date="2019" name="G3 (Bethesda)">
        <title>Hybrid Assembly of the Genome of the Entomopathogenic Nematode Steinernema carpocapsae Identifies the X-Chromosome.</title>
        <authorList>
            <person name="Serra L."/>
            <person name="Macchietto M."/>
            <person name="Macias-Munoz A."/>
            <person name="McGill C.J."/>
            <person name="Rodriguez I.M."/>
            <person name="Rodriguez B."/>
            <person name="Murad R."/>
            <person name="Mortazavi A."/>
        </authorList>
    </citation>
    <scope>NUCLEOTIDE SEQUENCE [LARGE SCALE GENOMIC DNA]</scope>
    <source>
        <strain evidence="2 3">ALL</strain>
    </source>
</reference>
<dbReference type="Proteomes" id="UP000298663">
    <property type="component" value="Unassembled WGS sequence"/>
</dbReference>
<evidence type="ECO:0000313" key="2">
    <source>
        <dbReference type="EMBL" id="TKR78280.1"/>
    </source>
</evidence>
<dbReference type="GO" id="GO:0000184">
    <property type="term" value="P:nuclear-transcribed mRNA catabolic process, nonsense-mediated decay"/>
    <property type="evidence" value="ECO:0007669"/>
    <property type="project" value="TreeGrafter"/>
</dbReference>
<comment type="caution">
    <text evidence="2">The sequence shown here is derived from an EMBL/GenBank/DDBJ whole genome shotgun (WGS) entry which is preliminary data.</text>
</comment>
<dbReference type="GO" id="GO:0070034">
    <property type="term" value="F:telomerase RNA binding"/>
    <property type="evidence" value="ECO:0007669"/>
    <property type="project" value="TreeGrafter"/>
</dbReference>
<dbReference type="PANTHER" id="PTHR15696:SF0">
    <property type="entry name" value="TELOMERASE-BINDING PROTEIN EST1A"/>
    <property type="match status" value="1"/>
</dbReference>